<accession>A0A1I1JWX2</accession>
<dbReference type="CDD" id="cd07988">
    <property type="entry name" value="LPLAT_ABO13168-like"/>
    <property type="match status" value="1"/>
</dbReference>
<protein>
    <submittedName>
        <fullName evidence="5">1-acyl-sn-glycerol-3-phosphate acyltransferases</fullName>
    </submittedName>
</protein>
<gene>
    <name evidence="5" type="ORF">SAMN05421780_106147</name>
</gene>
<dbReference type="OrthoDB" id="9796839at2"/>
<evidence type="ECO:0000256" key="1">
    <source>
        <dbReference type="ARBA" id="ARBA00005189"/>
    </source>
</evidence>
<name>A0A1I1JWX2_9BACT</name>
<proteinExistence type="predicted"/>
<keyword evidence="6" id="KW-1185">Reference proteome</keyword>
<keyword evidence="2 5" id="KW-0808">Transferase</keyword>
<dbReference type="GO" id="GO:0006654">
    <property type="term" value="P:phosphatidic acid biosynthetic process"/>
    <property type="evidence" value="ECO:0007669"/>
    <property type="project" value="TreeGrafter"/>
</dbReference>
<dbReference type="GO" id="GO:0003841">
    <property type="term" value="F:1-acylglycerol-3-phosphate O-acyltransferase activity"/>
    <property type="evidence" value="ECO:0007669"/>
    <property type="project" value="TreeGrafter"/>
</dbReference>
<dbReference type="SUPFAM" id="SSF69593">
    <property type="entry name" value="Glycerol-3-phosphate (1)-acyltransferase"/>
    <property type="match status" value="1"/>
</dbReference>
<dbReference type="InterPro" id="IPR002123">
    <property type="entry name" value="Plipid/glycerol_acylTrfase"/>
</dbReference>
<dbReference type="AlphaFoldDB" id="A0A1I1JWX2"/>
<feature type="domain" description="Phospholipid/glycerol acyltransferase" evidence="4">
    <location>
        <begin position="29"/>
        <end position="138"/>
    </location>
</feature>
<keyword evidence="3 5" id="KW-0012">Acyltransferase</keyword>
<dbReference type="STRING" id="927664.SAMN05421780_106147"/>
<reference evidence="5 6" key="1">
    <citation type="submission" date="2016-10" db="EMBL/GenBank/DDBJ databases">
        <authorList>
            <person name="de Groot N.N."/>
        </authorList>
    </citation>
    <scope>NUCLEOTIDE SEQUENCE [LARGE SCALE GENOMIC DNA]</scope>
    <source>
        <strain evidence="5 6">DSM 6793</strain>
    </source>
</reference>
<dbReference type="Proteomes" id="UP000199514">
    <property type="component" value="Unassembled WGS sequence"/>
</dbReference>
<comment type="pathway">
    <text evidence="1">Lipid metabolism.</text>
</comment>
<dbReference type="Pfam" id="PF01553">
    <property type="entry name" value="Acyltransferase"/>
    <property type="match status" value="1"/>
</dbReference>
<evidence type="ECO:0000256" key="3">
    <source>
        <dbReference type="ARBA" id="ARBA00023315"/>
    </source>
</evidence>
<dbReference type="PANTHER" id="PTHR10434">
    <property type="entry name" value="1-ACYL-SN-GLYCEROL-3-PHOSPHATE ACYLTRANSFERASE"/>
    <property type="match status" value="1"/>
</dbReference>
<organism evidence="5 6">
    <name type="scientific">Flexibacter flexilis DSM 6793</name>
    <dbReference type="NCBI Taxonomy" id="927664"/>
    <lineage>
        <taxon>Bacteria</taxon>
        <taxon>Pseudomonadati</taxon>
        <taxon>Bacteroidota</taxon>
        <taxon>Cytophagia</taxon>
        <taxon>Cytophagales</taxon>
        <taxon>Flexibacteraceae</taxon>
        <taxon>Flexibacter</taxon>
    </lineage>
</organism>
<evidence type="ECO:0000259" key="4">
    <source>
        <dbReference type="SMART" id="SM00563"/>
    </source>
</evidence>
<dbReference type="SMART" id="SM00563">
    <property type="entry name" value="PlsC"/>
    <property type="match status" value="1"/>
</dbReference>
<sequence>MMKLIARFYFWLTGWKTGQRVPKDLKKMVLIAAPHTSNWDLPIALSALYIMDVRVNFLIKKEWLKPPMGWLIKALGGIGVDRSKRTNMVEAMVQTFKEAERMIMIIPPEGTRGYVKEWKSGFYHVAQQAGVPVIMGYLDYKKKVAGVSDPFYTTGNYEADLKQIQDFYRGITPKYPELSSLYEPTEAVQK</sequence>
<evidence type="ECO:0000256" key="2">
    <source>
        <dbReference type="ARBA" id="ARBA00022679"/>
    </source>
</evidence>
<dbReference type="EMBL" id="FOLE01000006">
    <property type="protein sequence ID" value="SFC53006.1"/>
    <property type="molecule type" value="Genomic_DNA"/>
</dbReference>
<evidence type="ECO:0000313" key="5">
    <source>
        <dbReference type="EMBL" id="SFC53006.1"/>
    </source>
</evidence>
<dbReference type="PANTHER" id="PTHR10434:SF9">
    <property type="entry name" value="PHOSPHOLIPID_GLYCEROL ACYLTRANSFERASE DOMAIN-CONTAINING PROTEIN"/>
    <property type="match status" value="1"/>
</dbReference>
<dbReference type="RefSeq" id="WP_091512879.1">
    <property type="nucleotide sequence ID" value="NZ_FOLE01000006.1"/>
</dbReference>
<evidence type="ECO:0000313" key="6">
    <source>
        <dbReference type="Proteomes" id="UP000199514"/>
    </source>
</evidence>